<dbReference type="AlphaFoldDB" id="A0AAV3PI73"/>
<accession>A0AAV3PI73</accession>
<protein>
    <submittedName>
        <fullName evidence="1">Uncharacterized protein</fullName>
    </submittedName>
</protein>
<dbReference type="GO" id="GO:0003676">
    <property type="term" value="F:nucleic acid binding"/>
    <property type="evidence" value="ECO:0007669"/>
    <property type="project" value="InterPro"/>
</dbReference>
<evidence type="ECO:0000313" key="1">
    <source>
        <dbReference type="EMBL" id="GAA0151360.1"/>
    </source>
</evidence>
<comment type="caution">
    <text evidence="1">The sequence shown here is derived from an EMBL/GenBank/DDBJ whole genome shotgun (WGS) entry which is preliminary data.</text>
</comment>
<dbReference type="PANTHER" id="PTHR48475">
    <property type="entry name" value="RIBONUCLEASE H"/>
    <property type="match status" value="1"/>
</dbReference>
<evidence type="ECO:0000313" key="2">
    <source>
        <dbReference type="Proteomes" id="UP001454036"/>
    </source>
</evidence>
<reference evidence="1 2" key="1">
    <citation type="submission" date="2024-01" db="EMBL/GenBank/DDBJ databases">
        <title>The complete chloroplast genome sequence of Lithospermum erythrorhizon: insights into the phylogenetic relationship among Boraginaceae species and the maternal lineages of purple gromwells.</title>
        <authorList>
            <person name="Okada T."/>
            <person name="Watanabe K."/>
        </authorList>
    </citation>
    <scope>NUCLEOTIDE SEQUENCE [LARGE SCALE GENOMIC DNA]</scope>
</reference>
<dbReference type="Proteomes" id="UP001454036">
    <property type="component" value="Unassembled WGS sequence"/>
</dbReference>
<name>A0AAV3PI73_LITER</name>
<gene>
    <name evidence="1" type="ORF">LIER_10095</name>
</gene>
<proteinExistence type="predicted"/>
<dbReference type="Gene3D" id="3.30.420.10">
    <property type="entry name" value="Ribonuclease H-like superfamily/Ribonuclease H"/>
    <property type="match status" value="1"/>
</dbReference>
<dbReference type="EMBL" id="BAABME010001770">
    <property type="protein sequence ID" value="GAA0151360.1"/>
    <property type="molecule type" value="Genomic_DNA"/>
</dbReference>
<dbReference type="InterPro" id="IPR036397">
    <property type="entry name" value="RNaseH_sf"/>
</dbReference>
<keyword evidence="2" id="KW-1185">Reference proteome</keyword>
<organism evidence="1 2">
    <name type="scientific">Lithospermum erythrorhizon</name>
    <name type="common">Purple gromwell</name>
    <name type="synonym">Lithospermum officinale var. erythrorhizon</name>
    <dbReference type="NCBI Taxonomy" id="34254"/>
    <lineage>
        <taxon>Eukaryota</taxon>
        <taxon>Viridiplantae</taxon>
        <taxon>Streptophyta</taxon>
        <taxon>Embryophyta</taxon>
        <taxon>Tracheophyta</taxon>
        <taxon>Spermatophyta</taxon>
        <taxon>Magnoliopsida</taxon>
        <taxon>eudicotyledons</taxon>
        <taxon>Gunneridae</taxon>
        <taxon>Pentapetalae</taxon>
        <taxon>asterids</taxon>
        <taxon>lamiids</taxon>
        <taxon>Boraginales</taxon>
        <taxon>Boraginaceae</taxon>
        <taxon>Boraginoideae</taxon>
        <taxon>Lithospermeae</taxon>
        <taxon>Lithospermum</taxon>
    </lineage>
</organism>
<sequence length="138" mass="15833">MKCIIFKGIKKNLLRSGKSRGNWVEALPTVLWSLRSTPNQATREAPFGLVYGTEAVLPAEVGLPTYRQAGFDEERNDQRLMELFYASHPKEQSKLSPKWEGPYRIKRTLAPGTYELKDLDGKLISRTWHASKLCKYYV</sequence>
<dbReference type="PANTHER" id="PTHR48475:SF2">
    <property type="entry name" value="RIBONUCLEASE H"/>
    <property type="match status" value="1"/>
</dbReference>